<evidence type="ECO:0000313" key="1">
    <source>
        <dbReference type="EMBL" id="KUG18159.1"/>
    </source>
</evidence>
<reference evidence="1" key="1">
    <citation type="journal article" date="2015" name="Proc. Natl. Acad. Sci. U.S.A.">
        <title>Networks of energetic and metabolic interactions define dynamics in microbial communities.</title>
        <authorList>
            <person name="Embree M."/>
            <person name="Liu J.K."/>
            <person name="Al-Bassam M.M."/>
            <person name="Zengler K."/>
        </authorList>
    </citation>
    <scope>NUCLEOTIDE SEQUENCE</scope>
</reference>
<name>A0A0W8FB68_9ZZZZ</name>
<dbReference type="EMBL" id="LNQE01001396">
    <property type="protein sequence ID" value="KUG18159.1"/>
    <property type="molecule type" value="Genomic_DNA"/>
</dbReference>
<protein>
    <submittedName>
        <fullName evidence="1">Uncharacterized protein</fullName>
    </submittedName>
</protein>
<comment type="caution">
    <text evidence="1">The sequence shown here is derived from an EMBL/GenBank/DDBJ whole genome shotgun (WGS) entry which is preliminary data.</text>
</comment>
<gene>
    <name evidence="1" type="ORF">ASZ90_012130</name>
</gene>
<proteinExistence type="predicted"/>
<accession>A0A0W8FB68</accession>
<organism evidence="1">
    <name type="scientific">hydrocarbon metagenome</name>
    <dbReference type="NCBI Taxonomy" id="938273"/>
    <lineage>
        <taxon>unclassified sequences</taxon>
        <taxon>metagenomes</taxon>
        <taxon>ecological metagenomes</taxon>
    </lineage>
</organism>
<sequence>MKSILTIFAASAFLLGIMAAASAADVIELSTLGKKPQVDAISLPQLSPTMPTIAPAALGSDITSNVMDLSTLGKKAVSTVPATALMGATPITITPMFAVRNTNTSNVAGSTVFTLPQAVSSGNSVYTPPIAIFGGA</sequence>
<dbReference type="AlphaFoldDB" id="A0A0W8FB68"/>